<dbReference type="InterPro" id="IPR000871">
    <property type="entry name" value="Beta-lactam_class-A"/>
</dbReference>
<protein>
    <submittedName>
        <fullName evidence="2">Serine hydrolase</fullName>
    </submittedName>
</protein>
<comment type="caution">
    <text evidence="2">The sequence shown here is derived from an EMBL/GenBank/DDBJ whole genome shotgun (WGS) entry which is preliminary data.</text>
</comment>
<dbReference type="RefSeq" id="WP_191738987.1">
    <property type="nucleotide sequence ID" value="NZ_JACSQB010000024.1"/>
</dbReference>
<organism evidence="2 3">
    <name type="scientific">Clostridium faecium</name>
    <dbReference type="NCBI Taxonomy" id="2762223"/>
    <lineage>
        <taxon>Bacteria</taxon>
        <taxon>Bacillati</taxon>
        <taxon>Bacillota</taxon>
        <taxon>Clostridia</taxon>
        <taxon>Eubacteriales</taxon>
        <taxon>Clostridiaceae</taxon>
        <taxon>Clostridium</taxon>
    </lineage>
</organism>
<dbReference type="InterPro" id="IPR012338">
    <property type="entry name" value="Beta-lactam/transpept-like"/>
</dbReference>
<keyword evidence="3" id="KW-1185">Reference proteome</keyword>
<sequence length="259" mass="29728">MKEIKRYLDNRDGVYSFYFEDLKSGYTYGLNENLQMPAAGCIKVPIAMTLMKEIENNRLNIDDKVSITKDDMVSGKYSIIHEFSEKDYTIKELLIAMLIQSDNTAGCKIINLLGMDRINELIKDMKLYSTEVKKYPSENRVDDDKENITTSRDLSKCFKILSNKSYLNEEHSNFIIEILKKNQVNTGIPFYLPQELQSVTANKIGTLKCIENDTALLNLPKGNFVFTVMSNNLPSNVYGLTTISRIGKMMFDMVDKDWN</sequence>
<dbReference type="EMBL" id="JACSQB010000024">
    <property type="protein sequence ID" value="MBD8046011.1"/>
    <property type="molecule type" value="Genomic_DNA"/>
</dbReference>
<dbReference type="Gene3D" id="3.40.710.10">
    <property type="entry name" value="DD-peptidase/beta-lactamase superfamily"/>
    <property type="match status" value="1"/>
</dbReference>
<keyword evidence="2" id="KW-0378">Hydrolase</keyword>
<evidence type="ECO:0000313" key="3">
    <source>
        <dbReference type="Proteomes" id="UP000627166"/>
    </source>
</evidence>
<evidence type="ECO:0000313" key="2">
    <source>
        <dbReference type="EMBL" id="MBD8046011.1"/>
    </source>
</evidence>
<dbReference type="PANTHER" id="PTHR35333">
    <property type="entry name" value="BETA-LACTAMASE"/>
    <property type="match status" value="1"/>
</dbReference>
<dbReference type="Proteomes" id="UP000627166">
    <property type="component" value="Unassembled WGS sequence"/>
</dbReference>
<dbReference type="InterPro" id="IPR045155">
    <property type="entry name" value="Beta-lactam_cat"/>
</dbReference>
<feature type="domain" description="Beta-lactamase class A catalytic" evidence="1">
    <location>
        <begin position="16"/>
        <end position="229"/>
    </location>
</feature>
<dbReference type="PANTHER" id="PTHR35333:SF3">
    <property type="entry name" value="BETA-LACTAMASE-TYPE TRANSPEPTIDASE FOLD CONTAINING PROTEIN"/>
    <property type="match status" value="1"/>
</dbReference>
<proteinExistence type="predicted"/>
<evidence type="ECO:0000259" key="1">
    <source>
        <dbReference type="Pfam" id="PF13354"/>
    </source>
</evidence>
<dbReference type="GO" id="GO:0016787">
    <property type="term" value="F:hydrolase activity"/>
    <property type="evidence" value="ECO:0007669"/>
    <property type="project" value="UniProtKB-KW"/>
</dbReference>
<reference evidence="2 3" key="1">
    <citation type="submission" date="2020-08" db="EMBL/GenBank/DDBJ databases">
        <title>A Genomic Blueprint of the Chicken Gut Microbiome.</title>
        <authorList>
            <person name="Gilroy R."/>
            <person name="Ravi A."/>
            <person name="Getino M."/>
            <person name="Pursley I."/>
            <person name="Horton D.L."/>
            <person name="Alikhan N.-F."/>
            <person name="Baker D."/>
            <person name="Gharbi K."/>
            <person name="Hall N."/>
            <person name="Watson M."/>
            <person name="Adriaenssens E.M."/>
            <person name="Foster-Nyarko E."/>
            <person name="Jarju S."/>
            <person name="Secka A."/>
            <person name="Antonio M."/>
            <person name="Oren A."/>
            <person name="Chaudhuri R."/>
            <person name="La Ragione R.M."/>
            <person name="Hildebrand F."/>
            <person name="Pallen M.J."/>
        </authorList>
    </citation>
    <scope>NUCLEOTIDE SEQUENCE [LARGE SCALE GENOMIC DNA]</scope>
    <source>
        <strain evidence="2 3">N37</strain>
    </source>
</reference>
<accession>A0ABR8YP80</accession>
<name>A0ABR8YP80_9CLOT</name>
<dbReference type="SUPFAM" id="SSF56601">
    <property type="entry name" value="beta-lactamase/transpeptidase-like"/>
    <property type="match status" value="1"/>
</dbReference>
<dbReference type="Pfam" id="PF13354">
    <property type="entry name" value="Beta-lactamase2"/>
    <property type="match status" value="1"/>
</dbReference>
<gene>
    <name evidence="2" type="ORF">H9637_02960</name>
</gene>